<dbReference type="Pfam" id="PF00324">
    <property type="entry name" value="AA_permease"/>
    <property type="match status" value="1"/>
</dbReference>
<feature type="transmembrane region" description="Helical" evidence="5">
    <location>
        <begin position="332"/>
        <end position="354"/>
    </location>
</feature>
<dbReference type="InterPro" id="IPR004841">
    <property type="entry name" value="AA-permease/SLC12A_dom"/>
</dbReference>
<feature type="transmembrane region" description="Helical" evidence="5">
    <location>
        <begin position="127"/>
        <end position="145"/>
    </location>
</feature>
<dbReference type="Gene3D" id="1.20.1740.10">
    <property type="entry name" value="Amino acid/polyamine transporter I"/>
    <property type="match status" value="1"/>
</dbReference>
<protein>
    <recommendedName>
        <fullName evidence="6">Amino acid permease/ SLC12A domain-containing protein</fullName>
    </recommendedName>
</protein>
<comment type="caution">
    <text evidence="7">The sequence shown here is derived from an EMBL/GenBank/DDBJ whole genome shotgun (WGS) entry which is preliminary data.</text>
</comment>
<sequence length="459" mass="47751">MSLIDVVAQSVGFMGPVFSVSILLPLLIGVNAAGRGAGAAAPLAVLLATVGMLALGWIVSAYARRVKAAGSLYNYVTLGLGRRAGAAAGLMYYAGVLLLGAAIGPLIGGYLHDTLQAEFAIEPLPVWGWQLLLLAGLIAAVYVGVEFSVRSQLVLALVSVGVLLVFFVYLIFKVGDGNSVRAFNPHTSQDGWAGIMFAVLYGVLLFTGFEAAANLAEEAKDPHRHIPKAVMFSVLAAAVFFLLGTYAQVAGFHFDLDAMTKAAGAPLNTLAGGGPGGYGSTTWGRLVELVIFLDMAAVYIGVSVSATRGVLTMARDGWLPRSLASLSSRRGTPSGGTVLVGAVYLAVIAMSGLFPKLLALPGAPSYLAVYSWFSTFGVFCLAAIYLMMAIGAPRGLRGQTSGPVVWVCSVVGVLLTAGALFGSVYKVPAPTVYATYFALGWFVVAVVIAVVVGRRQDQR</sequence>
<evidence type="ECO:0000259" key="6">
    <source>
        <dbReference type="Pfam" id="PF00324"/>
    </source>
</evidence>
<evidence type="ECO:0000256" key="2">
    <source>
        <dbReference type="ARBA" id="ARBA00022692"/>
    </source>
</evidence>
<comment type="subcellular location">
    <subcellularLocation>
        <location evidence="1">Membrane</location>
        <topology evidence="1">Multi-pass membrane protein</topology>
    </subcellularLocation>
</comment>
<feature type="transmembrane region" description="Helical" evidence="5">
    <location>
        <begin position="39"/>
        <end position="63"/>
    </location>
</feature>
<evidence type="ECO:0000256" key="1">
    <source>
        <dbReference type="ARBA" id="ARBA00004141"/>
    </source>
</evidence>
<dbReference type="GO" id="GO:0055085">
    <property type="term" value="P:transmembrane transport"/>
    <property type="evidence" value="ECO:0007669"/>
    <property type="project" value="InterPro"/>
</dbReference>
<feature type="domain" description="Amino acid permease/ SLC12A" evidence="6">
    <location>
        <begin position="14"/>
        <end position="439"/>
    </location>
</feature>
<keyword evidence="2 5" id="KW-0812">Transmembrane</keyword>
<dbReference type="PANTHER" id="PTHR42770">
    <property type="entry name" value="AMINO ACID TRANSPORTER-RELATED"/>
    <property type="match status" value="1"/>
</dbReference>
<feature type="transmembrane region" description="Helical" evidence="5">
    <location>
        <begin position="404"/>
        <end position="425"/>
    </location>
</feature>
<feature type="transmembrane region" description="Helical" evidence="5">
    <location>
        <begin position="192"/>
        <end position="217"/>
    </location>
</feature>
<dbReference type="PANTHER" id="PTHR42770:SF7">
    <property type="entry name" value="MEMBRANE PROTEIN"/>
    <property type="match status" value="1"/>
</dbReference>
<dbReference type="GO" id="GO:0016020">
    <property type="term" value="C:membrane"/>
    <property type="evidence" value="ECO:0007669"/>
    <property type="project" value="UniProtKB-SubCell"/>
</dbReference>
<organism evidence="7 8">
    <name type="scientific">Streptomyces diastatochromogenes</name>
    <dbReference type="NCBI Taxonomy" id="42236"/>
    <lineage>
        <taxon>Bacteria</taxon>
        <taxon>Bacillati</taxon>
        <taxon>Actinomycetota</taxon>
        <taxon>Actinomycetes</taxon>
        <taxon>Kitasatosporales</taxon>
        <taxon>Streptomycetaceae</taxon>
        <taxon>Streptomyces</taxon>
    </lineage>
</organism>
<feature type="transmembrane region" description="Helical" evidence="5">
    <location>
        <begin position="152"/>
        <end position="172"/>
    </location>
</feature>
<evidence type="ECO:0000313" key="8">
    <source>
        <dbReference type="Proteomes" id="UP000215483"/>
    </source>
</evidence>
<evidence type="ECO:0000256" key="5">
    <source>
        <dbReference type="SAM" id="Phobius"/>
    </source>
</evidence>
<keyword evidence="8" id="KW-1185">Reference proteome</keyword>
<feature type="transmembrane region" description="Helical" evidence="5">
    <location>
        <begin position="12"/>
        <end position="33"/>
    </location>
</feature>
<feature type="transmembrane region" description="Helical" evidence="5">
    <location>
        <begin position="431"/>
        <end position="453"/>
    </location>
</feature>
<dbReference type="AlphaFoldDB" id="A0A233S046"/>
<evidence type="ECO:0000256" key="3">
    <source>
        <dbReference type="ARBA" id="ARBA00022989"/>
    </source>
</evidence>
<name>A0A233S046_STRDA</name>
<evidence type="ECO:0000256" key="4">
    <source>
        <dbReference type="ARBA" id="ARBA00023136"/>
    </source>
</evidence>
<keyword evidence="3 5" id="KW-1133">Transmembrane helix</keyword>
<feature type="transmembrane region" description="Helical" evidence="5">
    <location>
        <begin position="289"/>
        <end position="311"/>
    </location>
</feature>
<dbReference type="PIRSF" id="PIRSF006060">
    <property type="entry name" value="AA_transporter"/>
    <property type="match status" value="1"/>
</dbReference>
<proteinExistence type="predicted"/>
<feature type="transmembrane region" description="Helical" evidence="5">
    <location>
        <begin position="84"/>
        <end position="107"/>
    </location>
</feature>
<feature type="transmembrane region" description="Helical" evidence="5">
    <location>
        <begin position="366"/>
        <end position="392"/>
    </location>
</feature>
<dbReference type="InterPro" id="IPR050367">
    <property type="entry name" value="APC_superfamily"/>
</dbReference>
<evidence type="ECO:0000313" key="7">
    <source>
        <dbReference type="EMBL" id="OXY89031.1"/>
    </source>
</evidence>
<dbReference type="EMBL" id="MCGQ01000049">
    <property type="protein sequence ID" value="OXY89031.1"/>
    <property type="molecule type" value="Genomic_DNA"/>
</dbReference>
<feature type="transmembrane region" description="Helical" evidence="5">
    <location>
        <begin position="229"/>
        <end position="249"/>
    </location>
</feature>
<keyword evidence="4 5" id="KW-0472">Membrane</keyword>
<dbReference type="Proteomes" id="UP000215483">
    <property type="component" value="Unassembled WGS sequence"/>
</dbReference>
<reference evidence="7 8" key="1">
    <citation type="submission" date="2016-07" db="EMBL/GenBank/DDBJ databases">
        <title>Draft genome of Streptomyces diastatochromogenes.</title>
        <authorList>
            <person name="Podduturi R."/>
            <person name="Lukassen M.B."/>
            <person name="Clausen N."/>
            <person name="Nielsen J.L."/>
            <person name="Jorgensen N.O."/>
        </authorList>
    </citation>
    <scope>NUCLEOTIDE SEQUENCE [LARGE SCALE GENOMIC DNA]</scope>
    <source>
        <strain evidence="7 8">DSM 40608</strain>
    </source>
</reference>
<accession>A0A233S046</accession>
<gene>
    <name evidence="7" type="ORF">BEK98_40200</name>
</gene>